<dbReference type="STRING" id="354355.SAMN05660816_02272"/>
<gene>
    <name evidence="8" type="ORF">A4H97_17635</name>
</gene>
<dbReference type="CDD" id="cd00138">
    <property type="entry name" value="PLDc_SF"/>
    <property type="match status" value="1"/>
</dbReference>
<keyword evidence="9" id="KW-1185">Reference proteome</keyword>
<dbReference type="SUPFAM" id="SSF56024">
    <property type="entry name" value="Phospholipase D/nuclease"/>
    <property type="match status" value="2"/>
</dbReference>
<dbReference type="Pfam" id="PF13091">
    <property type="entry name" value="PLDc_2"/>
    <property type="match status" value="2"/>
</dbReference>
<dbReference type="GO" id="GO:0006793">
    <property type="term" value="P:phosphorus metabolic process"/>
    <property type="evidence" value="ECO:0007669"/>
    <property type="project" value="UniProtKB-ARBA"/>
</dbReference>
<feature type="domain" description="PLD phosphodiesterase" evidence="7">
    <location>
        <begin position="220"/>
        <end position="247"/>
    </location>
</feature>
<dbReference type="EMBL" id="LVXG01000078">
    <property type="protein sequence ID" value="OQP40039.1"/>
    <property type="molecule type" value="Genomic_DNA"/>
</dbReference>
<feature type="domain" description="PLD phosphodiesterase" evidence="7">
    <location>
        <begin position="424"/>
        <end position="451"/>
    </location>
</feature>
<dbReference type="InterPro" id="IPR025202">
    <property type="entry name" value="PLD-like_dom"/>
</dbReference>
<reference evidence="9" key="1">
    <citation type="submission" date="2016-04" db="EMBL/GenBank/DDBJ databases">
        <authorList>
            <person name="Chen L."/>
            <person name="Zhuang W."/>
            <person name="Wang G."/>
        </authorList>
    </citation>
    <scope>NUCLEOTIDE SEQUENCE [LARGE SCALE GENOMIC DNA]</scope>
    <source>
        <strain evidence="9">17621</strain>
    </source>
</reference>
<evidence type="ECO:0000256" key="6">
    <source>
        <dbReference type="ARBA" id="ARBA00023098"/>
    </source>
</evidence>
<evidence type="ECO:0000313" key="9">
    <source>
        <dbReference type="Proteomes" id="UP000192610"/>
    </source>
</evidence>
<dbReference type="Proteomes" id="UP000192610">
    <property type="component" value="Unassembled WGS sequence"/>
</dbReference>
<dbReference type="GO" id="GO:0016042">
    <property type="term" value="P:lipid catabolic process"/>
    <property type="evidence" value="ECO:0007669"/>
    <property type="project" value="UniProtKB-KW"/>
</dbReference>
<dbReference type="GO" id="GO:0004630">
    <property type="term" value="F:phospholipase D activity"/>
    <property type="evidence" value="ECO:0007669"/>
    <property type="project" value="UniProtKB-EC"/>
</dbReference>
<evidence type="ECO:0000256" key="2">
    <source>
        <dbReference type="ARBA" id="ARBA00008664"/>
    </source>
</evidence>
<sequence>MLVNVSGSTPAPFDDQDNLEQAIAAIKAEGAQYVKAPVIGLRPGFSQLDTNNPYPVIVAVVQPGATVTGLPVQINGVPVEIRKASVQDLVEGVEPIRFWEDVQTEAAPHINYTPPDPSPLDSKKIPVKNITCHVGPDRGWKMLKPFLEGTEKSLTVAMYEFYAEHILETVKKLGEETEATLDLILQVDKNDADCEEQLRGSWGDRLKFVKASVKGPQRLFNNSYHTKVAVRDSKDMWLSSGNWSPNSQPIIAPGSDQVIYRNGNREWHVIIKDKKLAALYEEMIKFDMDAASNIPEPEAAQLLPDLLVPESFFQPEAVLIQPHPFEPKDFAANGESIDVVPLMSPDNYADGILDLISKAKTSVFLQFSYINKPAEKFDEIITAVGEKMQAGLDVRVIVGTSQKPVNSDFLIAKRKWKRKMFKIQKSKLHNKGVIIDGKIAVVGSNNWSSDGTQYNRDSSLIFYSRDIAKYYTEVFEFDWFNQTRPINTEPAITPELAPATGPTPPGMVRIPWQTWFTE</sequence>
<comment type="caution">
    <text evidence="8">The sequence shown here is derived from an EMBL/GenBank/DDBJ whole genome shotgun (WGS) entry which is preliminary data.</text>
</comment>
<dbReference type="Gene3D" id="3.30.870.10">
    <property type="entry name" value="Endonuclease Chain A"/>
    <property type="match status" value="2"/>
</dbReference>
<dbReference type="GO" id="GO:0016891">
    <property type="term" value="F:RNA endonuclease activity producing 5'-phosphomonoesters, hydrolytic mechanism"/>
    <property type="evidence" value="ECO:0007669"/>
    <property type="project" value="TreeGrafter"/>
</dbReference>
<keyword evidence="4" id="KW-0378">Hydrolase</keyword>
<dbReference type="PROSITE" id="PS50035">
    <property type="entry name" value="PLD"/>
    <property type="match status" value="2"/>
</dbReference>
<keyword evidence="6" id="KW-0443">Lipid metabolism</keyword>
<evidence type="ECO:0000313" key="8">
    <source>
        <dbReference type="EMBL" id="OQP40039.1"/>
    </source>
</evidence>
<organism evidence="8 9">
    <name type="scientific">Niastella yeongjuensis</name>
    <dbReference type="NCBI Taxonomy" id="354355"/>
    <lineage>
        <taxon>Bacteria</taxon>
        <taxon>Pseudomonadati</taxon>
        <taxon>Bacteroidota</taxon>
        <taxon>Chitinophagia</taxon>
        <taxon>Chitinophagales</taxon>
        <taxon>Chitinophagaceae</taxon>
        <taxon>Niastella</taxon>
    </lineage>
</organism>
<evidence type="ECO:0000256" key="4">
    <source>
        <dbReference type="ARBA" id="ARBA00022801"/>
    </source>
</evidence>
<proteinExistence type="inferred from homology"/>
<dbReference type="InterPro" id="IPR001736">
    <property type="entry name" value="PLipase_D/transphosphatidylase"/>
</dbReference>
<dbReference type="InterPro" id="IPR051406">
    <property type="entry name" value="PLD_domain"/>
</dbReference>
<dbReference type="OrthoDB" id="9770276at2"/>
<dbReference type="AlphaFoldDB" id="A0A1V9E1T4"/>
<evidence type="ECO:0000256" key="5">
    <source>
        <dbReference type="ARBA" id="ARBA00022963"/>
    </source>
</evidence>
<name>A0A1V9E1T4_9BACT</name>
<accession>A0A1V9E1T4</accession>
<dbReference type="SMART" id="SM00155">
    <property type="entry name" value="PLDc"/>
    <property type="match status" value="2"/>
</dbReference>
<evidence type="ECO:0000259" key="7">
    <source>
        <dbReference type="PROSITE" id="PS50035"/>
    </source>
</evidence>
<keyword evidence="5" id="KW-0442">Lipid degradation</keyword>
<protein>
    <recommendedName>
        <fullName evidence="3">phospholipase D</fullName>
        <ecNumber evidence="3">3.1.4.4</ecNumber>
    </recommendedName>
</protein>
<evidence type="ECO:0000256" key="1">
    <source>
        <dbReference type="ARBA" id="ARBA00000798"/>
    </source>
</evidence>
<evidence type="ECO:0000256" key="3">
    <source>
        <dbReference type="ARBA" id="ARBA00012027"/>
    </source>
</evidence>
<dbReference type="PANTHER" id="PTHR43856:SF1">
    <property type="entry name" value="MITOCHONDRIAL CARDIOLIPIN HYDROLASE"/>
    <property type="match status" value="1"/>
</dbReference>
<comment type="catalytic activity">
    <reaction evidence="1">
        <text>a 1,2-diacyl-sn-glycero-3-phosphocholine + H2O = a 1,2-diacyl-sn-glycero-3-phosphate + choline + H(+)</text>
        <dbReference type="Rhea" id="RHEA:14445"/>
        <dbReference type="ChEBI" id="CHEBI:15354"/>
        <dbReference type="ChEBI" id="CHEBI:15377"/>
        <dbReference type="ChEBI" id="CHEBI:15378"/>
        <dbReference type="ChEBI" id="CHEBI:57643"/>
        <dbReference type="ChEBI" id="CHEBI:58608"/>
        <dbReference type="EC" id="3.1.4.4"/>
    </reaction>
</comment>
<dbReference type="CDD" id="cd09128">
    <property type="entry name" value="PLDc_unchar1_2"/>
    <property type="match status" value="1"/>
</dbReference>
<comment type="similarity">
    <text evidence="2">Belongs to the phospholipase D family.</text>
</comment>
<dbReference type="RefSeq" id="WP_081204541.1">
    <property type="nucleotide sequence ID" value="NZ_FOCZ01000003.1"/>
</dbReference>
<dbReference type="PANTHER" id="PTHR43856">
    <property type="entry name" value="CARDIOLIPIN HYDROLASE"/>
    <property type="match status" value="1"/>
</dbReference>
<dbReference type="EC" id="3.1.4.4" evidence="3"/>